<evidence type="ECO:0000259" key="1">
    <source>
        <dbReference type="PROSITE" id="PS50004"/>
    </source>
</evidence>
<dbReference type="InterPro" id="IPR000008">
    <property type="entry name" value="C2_dom"/>
</dbReference>
<dbReference type="Proteomes" id="UP001151287">
    <property type="component" value="Unassembled WGS sequence"/>
</dbReference>
<gene>
    <name evidence="2" type="ORF">LUZ63_009409</name>
</gene>
<proteinExistence type="predicted"/>
<evidence type="ECO:0000313" key="3">
    <source>
        <dbReference type="Proteomes" id="UP001151287"/>
    </source>
</evidence>
<name>A0A9Q0HNJ6_9POAL</name>
<accession>A0A9Q0HNJ6</accession>
<dbReference type="EMBL" id="JAMQYH010000003">
    <property type="protein sequence ID" value="KAJ1692711.1"/>
    <property type="molecule type" value="Genomic_DNA"/>
</dbReference>
<organism evidence="2 3">
    <name type="scientific">Rhynchospora breviuscula</name>
    <dbReference type="NCBI Taxonomy" id="2022672"/>
    <lineage>
        <taxon>Eukaryota</taxon>
        <taxon>Viridiplantae</taxon>
        <taxon>Streptophyta</taxon>
        <taxon>Embryophyta</taxon>
        <taxon>Tracheophyta</taxon>
        <taxon>Spermatophyta</taxon>
        <taxon>Magnoliopsida</taxon>
        <taxon>Liliopsida</taxon>
        <taxon>Poales</taxon>
        <taxon>Cyperaceae</taxon>
        <taxon>Cyperoideae</taxon>
        <taxon>Rhynchosporeae</taxon>
        <taxon>Rhynchospora</taxon>
    </lineage>
</organism>
<dbReference type="SUPFAM" id="SSF49562">
    <property type="entry name" value="C2 domain (Calcium/lipid-binding domain, CaLB)"/>
    <property type="match status" value="1"/>
</dbReference>
<keyword evidence="3" id="KW-1185">Reference proteome</keyword>
<dbReference type="AlphaFoldDB" id="A0A9Q0HNJ6"/>
<dbReference type="OrthoDB" id="786358at2759"/>
<sequence>MYHVYIACKLLNINLSFQLNHTMPKEEEQIDDKEEKLALELTVLSAESLKSPSSILPFRLRPYVTVSSSLAALTEFRTGIDESGTRNPTFNHTFHVPLSRSFFKPACNSKNDSPSDSVNISILSKRPLLGPAEIGWCRICASDVMDGYKPPAVRRRLSYALRSPRDGCKGHGYVHVAARVVGPGVDRLEIARPKPQPQPQPGWCRVAIGIPVAGPAAEVWEQRNRGAWSDVASFGRR</sequence>
<feature type="domain" description="C2" evidence="1">
    <location>
        <begin position="24"/>
        <end position="157"/>
    </location>
</feature>
<dbReference type="InterPro" id="IPR035892">
    <property type="entry name" value="C2_domain_sf"/>
</dbReference>
<dbReference type="PANTHER" id="PTHR32246:SF17">
    <property type="entry name" value="BON1-ASSOCIATED PROTEIN 2"/>
    <property type="match status" value="1"/>
</dbReference>
<protein>
    <recommendedName>
        <fullName evidence="1">C2 domain-containing protein</fullName>
    </recommendedName>
</protein>
<dbReference type="SMART" id="SM00239">
    <property type="entry name" value="C2"/>
    <property type="match status" value="1"/>
</dbReference>
<dbReference type="PANTHER" id="PTHR32246">
    <property type="entry name" value="INGRESSION PROTEIN FIC1"/>
    <property type="match status" value="1"/>
</dbReference>
<reference evidence="2" key="1">
    <citation type="journal article" date="2022" name="Cell">
        <title>Repeat-based holocentromeres influence genome architecture and karyotype evolution.</title>
        <authorList>
            <person name="Hofstatter P.G."/>
            <person name="Thangavel G."/>
            <person name="Lux T."/>
            <person name="Neumann P."/>
            <person name="Vondrak T."/>
            <person name="Novak P."/>
            <person name="Zhang M."/>
            <person name="Costa L."/>
            <person name="Castellani M."/>
            <person name="Scott A."/>
            <person name="Toegelov H."/>
            <person name="Fuchs J."/>
            <person name="Mata-Sucre Y."/>
            <person name="Dias Y."/>
            <person name="Vanzela A.L.L."/>
            <person name="Huettel B."/>
            <person name="Almeida C.C.S."/>
            <person name="Simkova H."/>
            <person name="Souza G."/>
            <person name="Pedrosa-Harand A."/>
            <person name="Macas J."/>
            <person name="Mayer K.F.X."/>
            <person name="Houben A."/>
            <person name="Marques A."/>
        </authorList>
    </citation>
    <scope>NUCLEOTIDE SEQUENCE</scope>
    <source>
        <strain evidence="2">RhyBre1mFocal</strain>
    </source>
</reference>
<dbReference type="Gene3D" id="2.60.40.150">
    <property type="entry name" value="C2 domain"/>
    <property type="match status" value="1"/>
</dbReference>
<evidence type="ECO:0000313" key="2">
    <source>
        <dbReference type="EMBL" id="KAJ1692711.1"/>
    </source>
</evidence>
<dbReference type="Pfam" id="PF00168">
    <property type="entry name" value="C2"/>
    <property type="match status" value="1"/>
</dbReference>
<dbReference type="PROSITE" id="PS50004">
    <property type="entry name" value="C2"/>
    <property type="match status" value="1"/>
</dbReference>
<comment type="caution">
    <text evidence="2">The sequence shown here is derived from an EMBL/GenBank/DDBJ whole genome shotgun (WGS) entry which is preliminary data.</text>
</comment>